<gene>
    <name evidence="10" type="primary">dnaE</name>
    <name evidence="10" type="ORF">HP555_00005</name>
</gene>
<evidence type="ECO:0000256" key="3">
    <source>
        <dbReference type="ARBA" id="ARBA00019114"/>
    </source>
</evidence>
<dbReference type="InterPro" id="IPR016195">
    <property type="entry name" value="Pol/histidinol_Pase-like"/>
</dbReference>
<evidence type="ECO:0000256" key="8">
    <source>
        <dbReference type="ARBA" id="ARBA00049244"/>
    </source>
</evidence>
<dbReference type="InterPro" id="IPR004013">
    <property type="entry name" value="PHP_dom"/>
</dbReference>
<dbReference type="Pfam" id="PF02811">
    <property type="entry name" value="PHP"/>
    <property type="match status" value="1"/>
</dbReference>
<dbReference type="GO" id="GO:0005737">
    <property type="term" value="C:cytoplasm"/>
    <property type="evidence" value="ECO:0007669"/>
    <property type="project" value="UniProtKB-SubCell"/>
</dbReference>
<dbReference type="InterPro" id="IPR003141">
    <property type="entry name" value="Pol/His_phosphatase_N"/>
</dbReference>
<dbReference type="Gene3D" id="1.10.10.1600">
    <property type="entry name" value="Bacterial DNA polymerase III alpha subunit, thumb domain"/>
    <property type="match status" value="1"/>
</dbReference>
<evidence type="ECO:0000256" key="5">
    <source>
        <dbReference type="ARBA" id="ARBA00022695"/>
    </source>
</evidence>
<dbReference type="InterPro" id="IPR004365">
    <property type="entry name" value="NA-bd_OB_tRNA"/>
</dbReference>
<dbReference type="SMART" id="SM00481">
    <property type="entry name" value="POLIIIAc"/>
    <property type="match status" value="1"/>
</dbReference>
<dbReference type="EC" id="2.7.7.7" evidence="2"/>
<evidence type="ECO:0000313" key="11">
    <source>
        <dbReference type="Proteomes" id="UP000596092"/>
    </source>
</evidence>
<dbReference type="InterPro" id="IPR029460">
    <property type="entry name" value="DNAPol_HHH"/>
</dbReference>
<dbReference type="PANTHER" id="PTHR32294:SF0">
    <property type="entry name" value="DNA POLYMERASE III SUBUNIT ALPHA"/>
    <property type="match status" value="1"/>
</dbReference>
<dbReference type="InterPro" id="IPR041931">
    <property type="entry name" value="DNA_pol3_alpha_thumb_dom"/>
</dbReference>
<evidence type="ECO:0000256" key="7">
    <source>
        <dbReference type="ARBA" id="ARBA00022932"/>
    </source>
</evidence>
<dbReference type="PANTHER" id="PTHR32294">
    <property type="entry name" value="DNA POLYMERASE III SUBUNIT ALPHA"/>
    <property type="match status" value="1"/>
</dbReference>
<dbReference type="GO" id="GO:0003887">
    <property type="term" value="F:DNA-directed DNA polymerase activity"/>
    <property type="evidence" value="ECO:0007669"/>
    <property type="project" value="UniProtKB-KW"/>
</dbReference>
<dbReference type="NCBIfam" id="NF005298">
    <property type="entry name" value="PRK06826.1"/>
    <property type="match status" value="1"/>
</dbReference>
<evidence type="ECO:0000256" key="1">
    <source>
        <dbReference type="ARBA" id="ARBA00004496"/>
    </source>
</evidence>
<evidence type="ECO:0000256" key="6">
    <source>
        <dbReference type="ARBA" id="ARBA00022705"/>
    </source>
</evidence>
<dbReference type="Proteomes" id="UP000596092">
    <property type="component" value="Chromosome"/>
</dbReference>
<sequence length="1174" mass="131954">MTTPFTHLHVHTQYSMLDGAIRVSDLIEKTQQFGMDAVAITDHGAMYGALEFYVKAKKAGIKPLVGCEFYLAENGMHLHNRSGGHNFHLVALAMNETGYRNLMKLASLAQTKGFYYRPRIDCQTLYQHNEGLIILTACLKGEIPWRLTHNDPAGARNRALEMQKIFGDRLYLEIQENGLPEQTIANEGLMALADELGIKLVATNDCHYLTQEESYAHEVLLCIQTGRTIDDPNRFRFNTNQLFFKSGDEMAAQFGYCPQALSNTLEVAERCDLHLKLGESHFPIFPVKKGETLDSVFAQTCWDGLKERLDDMHELEPVGVETEKIYRERLTHEIDVIQKMGFSGYFLIVADFINWAKQQKIPVGPGRGSGAGSLAAYCLQITNIDPIPYGLLFERFLNIERMSMPDFDIDFCKDRRDEVLDYVRQRYGGDEHVAQIVAYGSMKARAVLRDVGRVLDIPLPVVDRIAKLVPDELKITLKKAIEKEPRLREAMKEDGVRELLTISRTLEGLSRHKSTHAAGVVISPQPMVEYLPVCIGPNKEILTQYDMKYTEKTGLIKFDFLGLKTLTVIDRALKLITCDLNIEVDLHKIPMNDPKTYALLCRGDSLGVFQLESDGMRELLIKMQPEQFSDLIALVALYRPGPLDSGMVDTFVDTKHGRRPADYPLPQIKSVLQETYGVIVYQEQVMKISNILAGYSLGDADILRRAMGKKIAEVMEKERGKFMAGAAKNNIPEAKAKHIFDLMAKFAGYGFNKSHSAAYALIAYQTAYLKAHYPAQFLAALLSCDVENTDKVVKYINECRQEKIEVLPPDINESFNDFTVVNDRIRFGLAAVKNVGGAALDSIFAERTAGGNYHSLADFCSRIDSAKVNRKVIESLIKAGAFDSLNPNRKQYMEVLDQCIDRAKAVQRDRLSGQMNLFAIGQSSALPSGGNIEMELPVVEDWPQLEKLAYEKEMVGFFLTGHPLEGVLEDLRRVVDTDIVGVEKLRDGQVVRIGGLMAGYKEHKSKKGERMAFTVFEDMTASIEVIVFPSTFSQYSQFLTNDQPLIVLGTVQQGERGAKIVAQEILGLNKTLEQYTEKAVITLQSTNTSRQHMLELKELLYQYHGTTPVLLTLQFADRGEVDIQVLKDMSIRPTTDLFHKITRLCGRRSLVVQVGQPVLQQRRNGNSRNGYQAG</sequence>
<comment type="catalytic activity">
    <reaction evidence="8">
        <text>DNA(n) + a 2'-deoxyribonucleoside 5'-triphosphate = DNA(n+1) + diphosphate</text>
        <dbReference type="Rhea" id="RHEA:22508"/>
        <dbReference type="Rhea" id="RHEA-COMP:17339"/>
        <dbReference type="Rhea" id="RHEA-COMP:17340"/>
        <dbReference type="ChEBI" id="CHEBI:33019"/>
        <dbReference type="ChEBI" id="CHEBI:61560"/>
        <dbReference type="ChEBI" id="CHEBI:173112"/>
        <dbReference type="EC" id="2.7.7.7"/>
    </reaction>
</comment>
<evidence type="ECO:0000259" key="9">
    <source>
        <dbReference type="SMART" id="SM00481"/>
    </source>
</evidence>
<dbReference type="GO" id="GO:0008408">
    <property type="term" value="F:3'-5' exonuclease activity"/>
    <property type="evidence" value="ECO:0007669"/>
    <property type="project" value="InterPro"/>
</dbReference>
<proteinExistence type="predicted"/>
<dbReference type="Pfam" id="PF01336">
    <property type="entry name" value="tRNA_anti-codon"/>
    <property type="match status" value="1"/>
</dbReference>
<dbReference type="InterPro" id="IPR004805">
    <property type="entry name" value="DnaE2/DnaE/PolC"/>
</dbReference>
<evidence type="ECO:0000313" key="10">
    <source>
        <dbReference type="EMBL" id="QQG64354.1"/>
    </source>
</evidence>
<accession>A0A7T5VAM8</accession>
<dbReference type="Gene3D" id="1.10.150.870">
    <property type="match status" value="1"/>
</dbReference>
<feature type="domain" description="Polymerase/histidinol phosphatase N-terminal" evidence="9">
    <location>
        <begin position="6"/>
        <end position="73"/>
    </location>
</feature>
<dbReference type="Gene3D" id="3.20.20.140">
    <property type="entry name" value="Metal-dependent hydrolases"/>
    <property type="match status" value="1"/>
</dbReference>
<dbReference type="Pfam" id="PF07733">
    <property type="entry name" value="DNA_pol3_alpha"/>
    <property type="match status" value="1"/>
</dbReference>
<dbReference type="Pfam" id="PF14579">
    <property type="entry name" value="HHH_6"/>
    <property type="match status" value="1"/>
</dbReference>
<dbReference type="RefSeq" id="WP_199263188.1">
    <property type="nucleotide sequence ID" value="NZ_CP054140.1"/>
</dbReference>
<dbReference type="NCBIfam" id="NF004226">
    <property type="entry name" value="PRK05673.1"/>
    <property type="match status" value="1"/>
</dbReference>
<dbReference type="InterPro" id="IPR011708">
    <property type="entry name" value="DNA_pol3_alpha_NTPase_dom"/>
</dbReference>
<reference evidence="10 11" key="1">
    <citation type="submission" date="2020-05" db="EMBL/GenBank/DDBJ databases">
        <title>Complete genome of Desulfobulbus oligotrophicus.</title>
        <authorList>
            <person name="Podar M."/>
        </authorList>
    </citation>
    <scope>NUCLEOTIDE SEQUENCE [LARGE SCALE GENOMIC DNA]</scope>
    <source>
        <strain evidence="10 11">Prop6</strain>
    </source>
</reference>
<keyword evidence="6" id="KW-0235">DNA replication</keyword>
<dbReference type="GO" id="GO:0006260">
    <property type="term" value="P:DNA replication"/>
    <property type="evidence" value="ECO:0007669"/>
    <property type="project" value="UniProtKB-KW"/>
</dbReference>
<dbReference type="CDD" id="cd12113">
    <property type="entry name" value="PHP_PolIIIA_DnaE3"/>
    <property type="match status" value="1"/>
</dbReference>
<keyword evidence="7" id="KW-0239">DNA-directed DNA polymerase</keyword>
<dbReference type="EMBL" id="CP054140">
    <property type="protein sequence ID" value="QQG64354.1"/>
    <property type="molecule type" value="Genomic_DNA"/>
</dbReference>
<dbReference type="NCBIfam" id="TIGR00594">
    <property type="entry name" value="polc"/>
    <property type="match status" value="1"/>
</dbReference>
<keyword evidence="11" id="KW-1185">Reference proteome</keyword>
<protein>
    <recommendedName>
        <fullName evidence="3">DNA polymerase III subunit alpha</fullName>
        <ecNumber evidence="2">2.7.7.7</ecNumber>
    </recommendedName>
</protein>
<dbReference type="CDD" id="cd04485">
    <property type="entry name" value="DnaE_OBF"/>
    <property type="match status" value="1"/>
</dbReference>
<dbReference type="KEGG" id="dog:HP555_00005"/>
<evidence type="ECO:0000256" key="2">
    <source>
        <dbReference type="ARBA" id="ARBA00012417"/>
    </source>
</evidence>
<organism evidence="10 11">
    <name type="scientific">Desulfobulbus oligotrophicus</name>
    <dbReference type="NCBI Taxonomy" id="1909699"/>
    <lineage>
        <taxon>Bacteria</taxon>
        <taxon>Pseudomonadati</taxon>
        <taxon>Thermodesulfobacteriota</taxon>
        <taxon>Desulfobulbia</taxon>
        <taxon>Desulfobulbales</taxon>
        <taxon>Desulfobulbaceae</taxon>
        <taxon>Desulfobulbus</taxon>
    </lineage>
</organism>
<keyword evidence="4 10" id="KW-0808">Transferase</keyword>
<keyword evidence="5 10" id="KW-0548">Nucleotidyltransferase</keyword>
<comment type="subcellular location">
    <subcellularLocation>
        <location evidence="1">Cytoplasm</location>
    </subcellularLocation>
</comment>
<dbReference type="GO" id="GO:0003676">
    <property type="term" value="F:nucleic acid binding"/>
    <property type="evidence" value="ECO:0007669"/>
    <property type="project" value="InterPro"/>
</dbReference>
<dbReference type="InterPro" id="IPR040982">
    <property type="entry name" value="DNA_pol3_finger"/>
</dbReference>
<evidence type="ECO:0000256" key="4">
    <source>
        <dbReference type="ARBA" id="ARBA00022679"/>
    </source>
</evidence>
<dbReference type="Pfam" id="PF17657">
    <property type="entry name" value="DNA_pol3_finger"/>
    <property type="match status" value="1"/>
</dbReference>
<name>A0A7T5VAM8_9BACT</name>
<dbReference type="SUPFAM" id="SSF89550">
    <property type="entry name" value="PHP domain-like"/>
    <property type="match status" value="1"/>
</dbReference>
<dbReference type="AlphaFoldDB" id="A0A7T5VAM8"/>